<dbReference type="HOGENOM" id="CLU_2883980_0_0_11"/>
<dbReference type="eggNOG" id="ENOG5031W8B">
    <property type="taxonomic scope" value="Bacteria"/>
</dbReference>
<dbReference type="GeneID" id="24311727"/>
<dbReference type="STRING" id="680198.SCAB_46921"/>
<organism evidence="1 2">
    <name type="scientific">Streptomyces scabiei (strain 87.22)</name>
    <dbReference type="NCBI Taxonomy" id="680198"/>
    <lineage>
        <taxon>Bacteria</taxon>
        <taxon>Bacillati</taxon>
        <taxon>Actinomycetota</taxon>
        <taxon>Actinomycetes</taxon>
        <taxon>Kitasatosporales</taxon>
        <taxon>Streptomycetaceae</taxon>
        <taxon>Streptomyces</taxon>
    </lineage>
</organism>
<name>C9ZC55_STRSW</name>
<dbReference type="RefSeq" id="WP_013002339.1">
    <property type="nucleotide sequence ID" value="NC_013929.1"/>
</dbReference>
<evidence type="ECO:0000313" key="2">
    <source>
        <dbReference type="Proteomes" id="UP000001444"/>
    </source>
</evidence>
<dbReference type="EMBL" id="FN554889">
    <property type="protein sequence ID" value="CBG71745.1"/>
    <property type="molecule type" value="Genomic_DNA"/>
</dbReference>
<gene>
    <name evidence="1" type="ordered locus">SCAB_46921</name>
</gene>
<keyword evidence="2" id="KW-1185">Reference proteome</keyword>
<protein>
    <submittedName>
        <fullName evidence="1">Uncharacterized protein</fullName>
    </submittedName>
</protein>
<reference evidence="1 2" key="1">
    <citation type="journal article" date="2010" name="Mol. Plant Microbe Interact.">
        <title>Streptomyces scabies 87-22 contains a coronafacic acid-like biosynthetic cluster that contributes to plant-microbe interactions.</title>
        <authorList>
            <person name="Bignell D.R."/>
            <person name="Seipke R.F."/>
            <person name="Huguet-Tapia J.C."/>
            <person name="Chambers A.H."/>
            <person name="Parry R.J."/>
            <person name="Loria R."/>
        </authorList>
    </citation>
    <scope>NUCLEOTIDE SEQUENCE [LARGE SCALE GENOMIC DNA]</scope>
    <source>
        <strain evidence="1 2">87.22</strain>
    </source>
</reference>
<sequence length="60" mass="6872">MRPFIQSALERSAELTRDNRLVDAVALAEAAIKRATPNEHREIEQWLTDHAHDFTGEDDL</sequence>
<dbReference type="AlphaFoldDB" id="C9ZC55"/>
<dbReference type="KEGG" id="scb:SCAB_46921"/>
<dbReference type="Proteomes" id="UP000001444">
    <property type="component" value="Chromosome"/>
</dbReference>
<proteinExistence type="predicted"/>
<accession>C9ZC55</accession>
<evidence type="ECO:0000313" key="1">
    <source>
        <dbReference type="EMBL" id="CBG71745.1"/>
    </source>
</evidence>